<reference evidence="2 3" key="1">
    <citation type="submission" date="2019-11" db="EMBL/GenBank/DDBJ databases">
        <title>Identification of a novel strain.</title>
        <authorList>
            <person name="Xu Q."/>
            <person name="Wang G."/>
        </authorList>
    </citation>
    <scope>NUCLEOTIDE SEQUENCE [LARGE SCALE GENOMIC DNA]</scope>
    <source>
        <strain evidence="3">xq</strain>
    </source>
</reference>
<keyword evidence="1" id="KW-1133">Transmembrane helix</keyword>
<sequence>MRRIRAGYLVLIAIVIVMNGLALLQHLGMLPEISGFLAATLLANMLVIPVVIWGAFVLGEVVEGLPGRKVRRAAR</sequence>
<comment type="caution">
    <text evidence="2">The sequence shown here is derived from an EMBL/GenBank/DDBJ whole genome shotgun (WGS) entry which is preliminary data.</text>
</comment>
<proteinExistence type="predicted"/>
<protein>
    <submittedName>
        <fullName evidence="2">Uncharacterized protein</fullName>
    </submittedName>
</protein>
<dbReference type="AlphaFoldDB" id="A0A6I3KJ63"/>
<feature type="transmembrane region" description="Helical" evidence="1">
    <location>
        <begin position="7"/>
        <end position="27"/>
    </location>
</feature>
<evidence type="ECO:0000313" key="2">
    <source>
        <dbReference type="EMBL" id="MTD95765.1"/>
    </source>
</evidence>
<keyword evidence="1" id="KW-0812">Transmembrane</keyword>
<dbReference type="RefSeq" id="WP_154740272.1">
    <property type="nucleotide sequence ID" value="NZ_WMBQ01000002.1"/>
</dbReference>
<organism evidence="2 3">
    <name type="scientific">Hyphomicrobium album</name>
    <dbReference type="NCBI Taxonomy" id="2665159"/>
    <lineage>
        <taxon>Bacteria</taxon>
        <taxon>Pseudomonadati</taxon>
        <taxon>Pseudomonadota</taxon>
        <taxon>Alphaproteobacteria</taxon>
        <taxon>Hyphomicrobiales</taxon>
        <taxon>Hyphomicrobiaceae</taxon>
        <taxon>Hyphomicrobium</taxon>
    </lineage>
</organism>
<keyword evidence="1" id="KW-0472">Membrane</keyword>
<feature type="transmembrane region" description="Helical" evidence="1">
    <location>
        <begin position="33"/>
        <end position="62"/>
    </location>
</feature>
<gene>
    <name evidence="2" type="ORF">GIW81_15610</name>
</gene>
<name>A0A6I3KJ63_9HYPH</name>
<accession>A0A6I3KJ63</accession>
<keyword evidence="3" id="KW-1185">Reference proteome</keyword>
<evidence type="ECO:0000313" key="3">
    <source>
        <dbReference type="Proteomes" id="UP000440694"/>
    </source>
</evidence>
<evidence type="ECO:0000256" key="1">
    <source>
        <dbReference type="SAM" id="Phobius"/>
    </source>
</evidence>
<dbReference type="EMBL" id="WMBQ01000002">
    <property type="protein sequence ID" value="MTD95765.1"/>
    <property type="molecule type" value="Genomic_DNA"/>
</dbReference>
<dbReference type="Proteomes" id="UP000440694">
    <property type="component" value="Unassembled WGS sequence"/>
</dbReference>